<dbReference type="GO" id="GO:0016757">
    <property type="term" value="F:glycosyltransferase activity"/>
    <property type="evidence" value="ECO:0007669"/>
    <property type="project" value="InterPro"/>
</dbReference>
<reference evidence="3 4" key="1">
    <citation type="journal article" date="2013" name="Proc. Natl. Acad. Sci. U.S.A.">
        <title>Candidate phylum TM6 genome recovered from a hospital sink biofilm provides genomic insights into this uncultivated phylum.</title>
        <authorList>
            <person name="McLean J.S."/>
            <person name="Lombardo M.J."/>
            <person name="Badger J.H."/>
            <person name="Edlund A."/>
            <person name="Novotny M."/>
            <person name="Yee-Greenbaum J."/>
            <person name="Vyahhi N."/>
            <person name="Hall A.P."/>
            <person name="Yang Y."/>
            <person name="Dupont C.L."/>
            <person name="Ziegler M.G."/>
            <person name="Chitsaz H."/>
            <person name="Allen A.E."/>
            <person name="Yooseph S."/>
            <person name="Tesler G."/>
            <person name="Pevzner P.A."/>
            <person name="Friedman R.M."/>
            <person name="Nealson K.H."/>
            <person name="Venter J.C."/>
            <person name="Lasken R.S."/>
        </authorList>
    </citation>
    <scope>NUCLEOTIDE SEQUENCE [LARGE SCALE GENOMIC DNA]</scope>
    <source>
        <strain evidence="3 4">TM6SC1</strain>
    </source>
</reference>
<dbReference type="PANTHER" id="PTHR45947:SF3">
    <property type="entry name" value="SULFOQUINOVOSYL TRANSFERASE SQD2"/>
    <property type="match status" value="1"/>
</dbReference>
<evidence type="ECO:0000259" key="1">
    <source>
        <dbReference type="Pfam" id="PF00534"/>
    </source>
</evidence>
<dbReference type="InterPro" id="IPR028098">
    <property type="entry name" value="Glyco_trans_4-like_N"/>
</dbReference>
<name>A0A0D2K4G6_9BACT</name>
<dbReference type="Pfam" id="PF13439">
    <property type="entry name" value="Glyco_transf_4"/>
    <property type="match status" value="1"/>
</dbReference>
<dbReference type="Gene3D" id="3.40.50.2000">
    <property type="entry name" value="Glycogen Phosphorylase B"/>
    <property type="match status" value="2"/>
</dbReference>
<dbReference type="EMBL" id="ARQD01000002">
    <property type="protein sequence ID" value="KIX85132.1"/>
    <property type="molecule type" value="Genomic_DNA"/>
</dbReference>
<keyword evidence="4" id="KW-1185">Reference proteome</keyword>
<dbReference type="Proteomes" id="UP000032214">
    <property type="component" value="Unassembled WGS sequence"/>
</dbReference>
<gene>
    <name evidence="3" type="ORF">J120_02195</name>
</gene>
<dbReference type="InterPro" id="IPR001296">
    <property type="entry name" value="Glyco_trans_1"/>
</dbReference>
<sequence>MVSSLNVTIPYLRAQGWITKLVTLDFQGIPQKDPEWVQRLYCPVKIRYQRRPLAYPWRPYKQLERIIQTFYPHIVHVHHPFFLGAVGEKVAWWYHIPVVFTYHTWYHAYSHYIPLPNQITVPLINYRVRSFCKRAAHIIAPSNAVKNHIASSGIDTPTTVIPSAIQNHFISDWANPRKASSTFKLIVVGRFALEKNLPVLLEMLLLLPEHITLTFVGYGDQYYTLARLAYRTYKFTEQRVMFVLQPEREALIKLYKQADLFVFTSVSDTQALVLAEAMAAGCPVVALDGPGQQDIVINGYNGYLVKTIREMSECIAMIDRDRMLHQQLCTNAWQKGCQYHINEVGVKLLRCYEDIASKSTISR</sequence>
<accession>A0A0D2K4G6</accession>
<proteinExistence type="predicted"/>
<dbReference type="InterPro" id="IPR050194">
    <property type="entry name" value="Glycosyltransferase_grp1"/>
</dbReference>
<comment type="caution">
    <text evidence="3">The sequence shown here is derived from an EMBL/GenBank/DDBJ whole genome shotgun (WGS) entry which is preliminary data.</text>
</comment>
<dbReference type="SUPFAM" id="SSF53756">
    <property type="entry name" value="UDP-Glycosyltransferase/glycogen phosphorylase"/>
    <property type="match status" value="1"/>
</dbReference>
<evidence type="ECO:0000313" key="3">
    <source>
        <dbReference type="EMBL" id="KIX85132.1"/>
    </source>
</evidence>
<evidence type="ECO:0000259" key="2">
    <source>
        <dbReference type="Pfam" id="PF13439"/>
    </source>
</evidence>
<evidence type="ECO:0008006" key="5">
    <source>
        <dbReference type="Google" id="ProtNLM"/>
    </source>
</evidence>
<evidence type="ECO:0000313" key="4">
    <source>
        <dbReference type="Proteomes" id="UP000032214"/>
    </source>
</evidence>
<dbReference type="AlphaFoldDB" id="A0A0D2K4G6"/>
<dbReference type="STRING" id="1306947.J120_02195"/>
<dbReference type="PANTHER" id="PTHR45947">
    <property type="entry name" value="SULFOQUINOVOSYL TRANSFERASE SQD2"/>
    <property type="match status" value="1"/>
</dbReference>
<dbReference type="Pfam" id="PF00534">
    <property type="entry name" value="Glycos_transf_1"/>
    <property type="match status" value="1"/>
</dbReference>
<dbReference type="eggNOG" id="COG0438">
    <property type="taxonomic scope" value="Bacteria"/>
</dbReference>
<organism evidence="3 4">
    <name type="scientific">candidate division TM6 bacterium JCVI TM6SC1</name>
    <dbReference type="NCBI Taxonomy" id="1306947"/>
    <lineage>
        <taxon>Bacteria</taxon>
        <taxon>Candidatus Babelota</taxon>
        <taxon>Vermiphilus</taxon>
    </lineage>
</organism>
<feature type="domain" description="Glycosyltransferase subfamily 4-like N-terminal" evidence="2">
    <location>
        <begin position="11"/>
        <end position="165"/>
    </location>
</feature>
<protein>
    <recommendedName>
        <fullName evidence="5">Glycosyltransferase subfamily 4-like N-terminal domain-containing protein</fullName>
    </recommendedName>
</protein>
<feature type="domain" description="Glycosyl transferase family 1" evidence="1">
    <location>
        <begin position="178"/>
        <end position="308"/>
    </location>
</feature>